<dbReference type="InterPro" id="IPR013049">
    <property type="entry name" value="Spo11/TopoVI_A_N"/>
</dbReference>
<dbReference type="OrthoDB" id="5377392at2759"/>
<evidence type="ECO:0000256" key="5">
    <source>
        <dbReference type="ARBA" id="ARBA00012895"/>
    </source>
</evidence>
<evidence type="ECO:0000256" key="3">
    <source>
        <dbReference type="ARBA" id="ARBA00004123"/>
    </source>
</evidence>
<keyword evidence="16" id="KW-1185">Reference proteome</keyword>
<dbReference type="Pfam" id="PF21180">
    <property type="entry name" value="TOP6A-Spo11_Toprim"/>
    <property type="match status" value="1"/>
</dbReference>
<dbReference type="PRINTS" id="PR01550">
    <property type="entry name" value="TOP6AFAMILY"/>
</dbReference>
<reference evidence="15" key="1">
    <citation type="submission" date="2021-01" db="UniProtKB">
        <authorList>
            <consortium name="EnsemblMetazoa"/>
        </authorList>
    </citation>
    <scope>IDENTIFICATION</scope>
</reference>
<sequence length="326" mass="37729">MSGNIVETTCLEELELRSHRTATKYLDLNQPRSDERWARLMTVCQEVFFLLVNNQHSTVRRIFYLHENIFRAQAHVADSLEDLGCLLNCARRDLNVRATAKGLVYGHLEWRTIEADTWCNCFSTPVTIPSDMRTIAEMRSNANTVLIVEKDTVFQKLLDQNAIKFLDQNGLKTILVTGKGVPDFSTREMLWVLRHKVIPNARFYALTDADPYGLDIAGIYAFGSLRSTRLRLEVAGLRWIGFHPSEIAEFRLDDARRLPLSDMDNRRRIALMNRPWIKGRPQWRSEVDKLGELRCKAEIEALNQFGEFFLLKDYLLTKLLADHSRN</sequence>
<dbReference type="GO" id="GO:0042138">
    <property type="term" value="P:meiotic DNA double-strand break formation"/>
    <property type="evidence" value="ECO:0007669"/>
    <property type="project" value="InterPro"/>
</dbReference>
<dbReference type="Gene3D" id="1.10.10.10">
    <property type="entry name" value="Winged helix-like DNA-binding domain superfamily/Winged helix DNA-binding domain"/>
    <property type="match status" value="1"/>
</dbReference>
<evidence type="ECO:0000259" key="14">
    <source>
        <dbReference type="Pfam" id="PF21180"/>
    </source>
</evidence>
<dbReference type="GO" id="GO:0003677">
    <property type="term" value="F:DNA binding"/>
    <property type="evidence" value="ECO:0007669"/>
    <property type="project" value="UniProtKB-UniRule"/>
</dbReference>
<evidence type="ECO:0000256" key="8">
    <source>
        <dbReference type="ARBA" id="ARBA00023029"/>
    </source>
</evidence>
<dbReference type="GO" id="GO:0003918">
    <property type="term" value="F:DNA topoisomerase type II (double strand cut, ATP-hydrolyzing) activity"/>
    <property type="evidence" value="ECO:0007669"/>
    <property type="project" value="UniProtKB-UniRule"/>
</dbReference>
<protein>
    <recommendedName>
        <fullName evidence="5">DNA topoisomerase (ATP-hydrolyzing)</fullName>
        <ecNumber evidence="5">5.6.2.2</ecNumber>
    </recommendedName>
</protein>
<organism evidence="15 16">
    <name type="scientific">Varroa destructor</name>
    <name type="common">Honeybee mite</name>
    <dbReference type="NCBI Taxonomy" id="109461"/>
    <lineage>
        <taxon>Eukaryota</taxon>
        <taxon>Metazoa</taxon>
        <taxon>Ecdysozoa</taxon>
        <taxon>Arthropoda</taxon>
        <taxon>Chelicerata</taxon>
        <taxon>Arachnida</taxon>
        <taxon>Acari</taxon>
        <taxon>Parasitiformes</taxon>
        <taxon>Mesostigmata</taxon>
        <taxon>Gamasina</taxon>
        <taxon>Dermanyssoidea</taxon>
        <taxon>Varroidae</taxon>
        <taxon>Varroa</taxon>
    </lineage>
</organism>
<dbReference type="SUPFAM" id="SSF56726">
    <property type="entry name" value="DNA topoisomerase IV, alpha subunit"/>
    <property type="match status" value="1"/>
</dbReference>
<dbReference type="GO" id="GO:0046872">
    <property type="term" value="F:metal ion binding"/>
    <property type="evidence" value="ECO:0007669"/>
    <property type="project" value="UniProtKB-KW"/>
</dbReference>
<evidence type="ECO:0000256" key="11">
    <source>
        <dbReference type="ARBA" id="ARBA00023242"/>
    </source>
</evidence>
<dbReference type="InterPro" id="IPR002815">
    <property type="entry name" value="Spo11/TopoVI_A"/>
</dbReference>
<dbReference type="EnsemblMetazoa" id="XM_022810997">
    <property type="protein sequence ID" value="XP_022666732"/>
    <property type="gene ID" value="LOC111252697"/>
</dbReference>
<dbReference type="InterPro" id="IPR034136">
    <property type="entry name" value="TOPRIM_Topo6A/Spo11"/>
</dbReference>
<dbReference type="FunCoup" id="A0A7M7KJ71">
    <property type="interactions" value="96"/>
</dbReference>
<dbReference type="GO" id="GO:0005524">
    <property type="term" value="F:ATP binding"/>
    <property type="evidence" value="ECO:0007669"/>
    <property type="project" value="InterPro"/>
</dbReference>
<evidence type="ECO:0000256" key="2">
    <source>
        <dbReference type="ARBA" id="ARBA00001946"/>
    </source>
</evidence>
<dbReference type="PRINTS" id="PR01551">
    <property type="entry name" value="SPO11HOMOLOG"/>
</dbReference>
<dbReference type="EC" id="5.6.2.2" evidence="5"/>
<keyword evidence="10 12" id="KW-0413">Isomerase</keyword>
<evidence type="ECO:0000256" key="4">
    <source>
        <dbReference type="ARBA" id="ARBA00006559"/>
    </source>
</evidence>
<dbReference type="PANTHER" id="PTHR10848">
    <property type="entry name" value="MEIOTIC RECOMBINATION PROTEIN SPO11"/>
    <property type="match status" value="1"/>
</dbReference>
<dbReference type="GO" id="GO:0005634">
    <property type="term" value="C:nucleus"/>
    <property type="evidence" value="ECO:0007669"/>
    <property type="project" value="UniProtKB-SubCell"/>
</dbReference>
<comment type="catalytic activity">
    <reaction evidence="1 12">
        <text>ATP-dependent breakage, passage and rejoining of double-stranded DNA.</text>
        <dbReference type="EC" id="5.6.2.2"/>
    </reaction>
</comment>
<dbReference type="InParanoid" id="A0A7M7KJ71"/>
<dbReference type="RefSeq" id="XP_022666732.1">
    <property type="nucleotide sequence ID" value="XM_022810997.1"/>
</dbReference>
<keyword evidence="11" id="KW-0539">Nucleus</keyword>
<dbReference type="InterPro" id="IPR036078">
    <property type="entry name" value="Spo11/TopoVI_A_sf"/>
</dbReference>
<dbReference type="GO" id="GO:0005694">
    <property type="term" value="C:chromosome"/>
    <property type="evidence" value="ECO:0007669"/>
    <property type="project" value="InterPro"/>
</dbReference>
<accession>A0A7M7KJ71</accession>
<name>A0A7M7KJ71_VARDE</name>
<dbReference type="PROSITE" id="PS52041">
    <property type="entry name" value="TOPO_IIB"/>
    <property type="match status" value="1"/>
</dbReference>
<keyword evidence="7" id="KW-0460">Magnesium</keyword>
<dbReference type="CTD" id="2768853"/>
<evidence type="ECO:0000256" key="6">
    <source>
        <dbReference type="ARBA" id="ARBA00022723"/>
    </source>
</evidence>
<dbReference type="GeneID" id="111252697"/>
<keyword evidence="8 12" id="KW-0799">Topoisomerase</keyword>
<evidence type="ECO:0000256" key="10">
    <source>
        <dbReference type="ARBA" id="ARBA00023235"/>
    </source>
</evidence>
<evidence type="ECO:0000256" key="7">
    <source>
        <dbReference type="ARBA" id="ARBA00022842"/>
    </source>
</evidence>
<dbReference type="Proteomes" id="UP000594260">
    <property type="component" value="Unplaced"/>
</dbReference>
<comment type="similarity">
    <text evidence="4 12">Belongs to the TOP6A family.</text>
</comment>
<comment type="subcellular location">
    <subcellularLocation>
        <location evidence="3">Nucleus</location>
    </subcellularLocation>
</comment>
<feature type="active site" description="O-(5'-phospho-DNA)-tyrosine intermediate" evidence="12">
    <location>
        <position position="64"/>
    </location>
</feature>
<comment type="cofactor">
    <cofactor evidence="2">
        <name>Mg(2+)</name>
        <dbReference type="ChEBI" id="CHEBI:18420"/>
    </cofactor>
</comment>
<dbReference type="Pfam" id="PF04406">
    <property type="entry name" value="TP6A_N"/>
    <property type="match status" value="1"/>
</dbReference>
<dbReference type="CDD" id="cd00223">
    <property type="entry name" value="TOPRIM_TopoIIB_SPO"/>
    <property type="match status" value="1"/>
</dbReference>
<evidence type="ECO:0000313" key="15">
    <source>
        <dbReference type="EnsemblMetazoa" id="XP_022666732"/>
    </source>
</evidence>
<dbReference type="Gene3D" id="3.40.1360.10">
    <property type="match status" value="1"/>
</dbReference>
<evidence type="ECO:0000256" key="1">
    <source>
        <dbReference type="ARBA" id="ARBA00000185"/>
    </source>
</evidence>
<evidence type="ECO:0000313" key="16">
    <source>
        <dbReference type="Proteomes" id="UP000594260"/>
    </source>
</evidence>
<keyword evidence="6" id="KW-0479">Metal-binding</keyword>
<dbReference type="OMA" id="IETAGMF"/>
<dbReference type="InterPro" id="IPR013048">
    <property type="entry name" value="Meiotic_Spo11"/>
</dbReference>
<feature type="domain" description="Spo11/DNA topoisomerase VI subunit A N-terminal" evidence="13">
    <location>
        <begin position="36"/>
        <end position="96"/>
    </location>
</feature>
<proteinExistence type="inferred from homology"/>
<keyword evidence="9 12" id="KW-0238">DNA-binding</keyword>
<feature type="domain" description="Topoisomerase 6 subunit A/Spo11 TOPRIM" evidence="14">
    <location>
        <begin position="145"/>
        <end position="319"/>
    </location>
</feature>
<dbReference type="KEGG" id="vde:111252697"/>
<dbReference type="PANTHER" id="PTHR10848:SF0">
    <property type="entry name" value="MEIOTIC RECOMBINATION PROTEIN SPO11"/>
    <property type="match status" value="1"/>
</dbReference>
<dbReference type="AlphaFoldDB" id="A0A7M7KJ71"/>
<evidence type="ECO:0000256" key="9">
    <source>
        <dbReference type="ARBA" id="ARBA00023125"/>
    </source>
</evidence>
<dbReference type="InterPro" id="IPR036388">
    <property type="entry name" value="WH-like_DNA-bd_sf"/>
</dbReference>
<evidence type="ECO:0000256" key="12">
    <source>
        <dbReference type="PROSITE-ProRule" id="PRU01385"/>
    </source>
</evidence>
<evidence type="ECO:0000259" key="13">
    <source>
        <dbReference type="Pfam" id="PF04406"/>
    </source>
</evidence>